<accession>A0ABT2GKW2</accession>
<dbReference type="Pfam" id="PF13439">
    <property type="entry name" value="Glyco_transf_4"/>
    <property type="match status" value="1"/>
</dbReference>
<evidence type="ECO:0000313" key="6">
    <source>
        <dbReference type="Proteomes" id="UP001165580"/>
    </source>
</evidence>
<feature type="domain" description="Glycosyltransferase subfamily 4-like N-terminal" evidence="4">
    <location>
        <begin position="16"/>
        <end position="182"/>
    </location>
</feature>
<dbReference type="InterPro" id="IPR001296">
    <property type="entry name" value="Glyco_trans_1"/>
</dbReference>
<evidence type="ECO:0000256" key="2">
    <source>
        <dbReference type="ARBA" id="ARBA00022679"/>
    </source>
</evidence>
<comment type="caution">
    <text evidence="5">The sequence shown here is derived from an EMBL/GenBank/DDBJ whole genome shotgun (WGS) entry which is preliminary data.</text>
</comment>
<keyword evidence="6" id="KW-1185">Reference proteome</keyword>
<dbReference type="PANTHER" id="PTHR46401">
    <property type="entry name" value="GLYCOSYLTRANSFERASE WBBK-RELATED"/>
    <property type="match status" value="1"/>
</dbReference>
<keyword evidence="1" id="KW-0328">Glycosyltransferase</keyword>
<organism evidence="5 6">
    <name type="scientific">Herbiconiux gentiana</name>
    <dbReference type="NCBI Taxonomy" id="2970912"/>
    <lineage>
        <taxon>Bacteria</taxon>
        <taxon>Bacillati</taxon>
        <taxon>Actinomycetota</taxon>
        <taxon>Actinomycetes</taxon>
        <taxon>Micrococcales</taxon>
        <taxon>Microbacteriaceae</taxon>
        <taxon>Herbiconiux</taxon>
    </lineage>
</organism>
<dbReference type="Pfam" id="PF00534">
    <property type="entry name" value="Glycos_transf_1"/>
    <property type="match status" value="1"/>
</dbReference>
<dbReference type="CDD" id="cd03809">
    <property type="entry name" value="GT4_MtfB-like"/>
    <property type="match status" value="1"/>
</dbReference>
<keyword evidence="2" id="KW-0808">Transferase</keyword>
<evidence type="ECO:0000256" key="1">
    <source>
        <dbReference type="ARBA" id="ARBA00022676"/>
    </source>
</evidence>
<protein>
    <submittedName>
        <fullName evidence="5">Glycosyltransferase family 4 protein</fullName>
    </submittedName>
</protein>
<reference evidence="5" key="1">
    <citation type="submission" date="2022-08" db="EMBL/GenBank/DDBJ databases">
        <authorList>
            <person name="Deng Y."/>
            <person name="Han X.-F."/>
            <person name="Zhang Y.-Q."/>
        </authorList>
    </citation>
    <scope>NUCLEOTIDE SEQUENCE</scope>
    <source>
        <strain evidence="5">CPCC 205716</strain>
    </source>
</reference>
<dbReference type="RefSeq" id="WP_259487721.1">
    <property type="nucleotide sequence ID" value="NZ_JANTEZ010000009.1"/>
</dbReference>
<dbReference type="Gene3D" id="3.40.50.2000">
    <property type="entry name" value="Glycogen Phosphorylase B"/>
    <property type="match status" value="2"/>
</dbReference>
<evidence type="ECO:0000259" key="3">
    <source>
        <dbReference type="Pfam" id="PF00534"/>
    </source>
</evidence>
<evidence type="ECO:0000313" key="5">
    <source>
        <dbReference type="EMBL" id="MCS5716222.1"/>
    </source>
</evidence>
<dbReference type="SUPFAM" id="SSF53756">
    <property type="entry name" value="UDP-Glycosyltransferase/glycogen phosphorylase"/>
    <property type="match status" value="1"/>
</dbReference>
<sequence length="379" mass="40290">MATLRVVVDQLVAPVPGGIGRYTLELTRQLIATAPRDCDVEGIVSAVPQETADSLVDRLPGLAGLHRATLPRRELSAAWQHGVIGSSGSGMVHATSLMAPLRKHDRRADIGTQTAVTIHDVVPWTHPETLTPRGVSWHRAMAKRAARFADAVVVPTHAVAEELSRHLRFGDRIRVIGGAVSDELRLPADPAARARELSLPDEYLLAVGTLEPRKGLAALIKALALPATGSLPLLIAGPEGWGDVDVASVAAAAGVDPARVRVLGFLSDSDLALVLERATVFVYPSLAEGFGLPLIEAFDFGTPVIHADVPALLEVADGSTFVVTRTTPEQYPAQLASAIADVVSDAALRTRLSISGLDRARAFSWRDSAEKVWQLHADL</sequence>
<feature type="domain" description="Glycosyl transferase family 1" evidence="3">
    <location>
        <begin position="199"/>
        <end position="353"/>
    </location>
</feature>
<dbReference type="EMBL" id="JANTEZ010000009">
    <property type="protein sequence ID" value="MCS5716222.1"/>
    <property type="molecule type" value="Genomic_DNA"/>
</dbReference>
<evidence type="ECO:0000259" key="4">
    <source>
        <dbReference type="Pfam" id="PF13439"/>
    </source>
</evidence>
<proteinExistence type="predicted"/>
<dbReference type="InterPro" id="IPR028098">
    <property type="entry name" value="Glyco_trans_4-like_N"/>
</dbReference>
<dbReference type="PANTHER" id="PTHR46401:SF2">
    <property type="entry name" value="GLYCOSYLTRANSFERASE WBBK-RELATED"/>
    <property type="match status" value="1"/>
</dbReference>
<gene>
    <name evidence="5" type="ORF">NVV95_16870</name>
</gene>
<name>A0ABT2GKW2_9MICO</name>
<dbReference type="Proteomes" id="UP001165580">
    <property type="component" value="Unassembled WGS sequence"/>
</dbReference>